<gene>
    <name evidence="10" type="ORF">NHN17_24805</name>
</gene>
<keyword evidence="8" id="KW-0408">Iron</keyword>
<dbReference type="SUPFAM" id="SSF142754">
    <property type="entry name" value="NadA-like"/>
    <property type="match status" value="1"/>
</dbReference>
<protein>
    <recommendedName>
        <fullName evidence="3">quinolinate synthase</fullName>
        <ecNumber evidence="3">2.5.1.72</ecNumber>
    </recommendedName>
</protein>
<evidence type="ECO:0000256" key="7">
    <source>
        <dbReference type="ARBA" id="ARBA00022723"/>
    </source>
</evidence>
<evidence type="ECO:0000256" key="2">
    <source>
        <dbReference type="ARBA" id="ARBA00005065"/>
    </source>
</evidence>
<comment type="cofactor">
    <cofactor evidence="1">
        <name>[4Fe-4S] cluster</name>
        <dbReference type="ChEBI" id="CHEBI:49883"/>
    </cofactor>
</comment>
<evidence type="ECO:0000256" key="6">
    <source>
        <dbReference type="ARBA" id="ARBA00022679"/>
    </source>
</evidence>
<keyword evidence="9" id="KW-0411">Iron-sulfur</keyword>
<keyword evidence="7" id="KW-0479">Metal-binding</keyword>
<comment type="caution">
    <text evidence="10">The sequence shown here is derived from an EMBL/GenBank/DDBJ whole genome shotgun (WGS) entry which is preliminary data.</text>
</comment>
<evidence type="ECO:0000256" key="5">
    <source>
        <dbReference type="ARBA" id="ARBA00022642"/>
    </source>
</evidence>
<keyword evidence="11" id="KW-1185">Reference proteome</keyword>
<name>A0ABT1NC68_9GAMM</name>
<dbReference type="RefSeq" id="WP_255045368.1">
    <property type="nucleotide sequence ID" value="NZ_JANEYT010000130.1"/>
</dbReference>
<evidence type="ECO:0000256" key="3">
    <source>
        <dbReference type="ARBA" id="ARBA00012669"/>
    </source>
</evidence>
<evidence type="ECO:0000313" key="11">
    <source>
        <dbReference type="Proteomes" id="UP001524460"/>
    </source>
</evidence>
<keyword evidence="6" id="KW-0808">Transferase</keyword>
<keyword evidence="4" id="KW-0004">4Fe-4S</keyword>
<sequence length="300" mass="32908">MSFVFCAHHYVTPDLKKIAIESGGVVGDSLEIAKFCMNSSSSEILIAGSRFMGETAKILAPEKKIYMLSKDASCSLTDDVDFNDFRDFRDFVLSNPSKKVVVYANSSAEIKSLADYVVTSSNACQIIEHIDNLGYEVVFGTDSNLAKFVIKKTGIEFDYFHGTCVVHEEFNLEKTLGLKTLHPDAEIVSHPEAGLPILDASDYVGSTSGMINYIKNSTSREFIVITDKSLILSLSDAFPEKSFIPGPTGKESASCTSCARCPHMKLNESSLLDNFRENEVILSPELISSAKVGLMNMLDF</sequence>
<proteinExistence type="predicted"/>
<dbReference type="PANTHER" id="PTHR30573">
    <property type="entry name" value="QUINOLINATE SYNTHETASE A"/>
    <property type="match status" value="1"/>
</dbReference>
<evidence type="ECO:0000256" key="1">
    <source>
        <dbReference type="ARBA" id="ARBA00001966"/>
    </source>
</evidence>
<evidence type="ECO:0000256" key="4">
    <source>
        <dbReference type="ARBA" id="ARBA00022485"/>
    </source>
</evidence>
<dbReference type="EC" id="2.5.1.72" evidence="3"/>
<dbReference type="PANTHER" id="PTHR30573:SF0">
    <property type="entry name" value="QUINOLINATE SYNTHASE, CHLOROPLASTIC"/>
    <property type="match status" value="1"/>
</dbReference>
<organism evidence="10 11">
    <name type="scientific">Photobacterium pectinilyticum</name>
    <dbReference type="NCBI Taxonomy" id="2906793"/>
    <lineage>
        <taxon>Bacteria</taxon>
        <taxon>Pseudomonadati</taxon>
        <taxon>Pseudomonadota</taxon>
        <taxon>Gammaproteobacteria</taxon>
        <taxon>Vibrionales</taxon>
        <taxon>Vibrionaceae</taxon>
        <taxon>Photobacterium</taxon>
    </lineage>
</organism>
<dbReference type="InterPro" id="IPR003473">
    <property type="entry name" value="NadA"/>
</dbReference>
<evidence type="ECO:0000313" key="10">
    <source>
        <dbReference type="EMBL" id="MCQ1061256.1"/>
    </source>
</evidence>
<evidence type="ECO:0000256" key="9">
    <source>
        <dbReference type="ARBA" id="ARBA00023014"/>
    </source>
</evidence>
<dbReference type="Gene3D" id="3.40.50.10800">
    <property type="entry name" value="NadA-like"/>
    <property type="match status" value="3"/>
</dbReference>
<comment type="pathway">
    <text evidence="2">Cofactor biosynthesis; NAD(+) biosynthesis; quinolinate from iminoaspartate: step 1/1.</text>
</comment>
<evidence type="ECO:0000256" key="8">
    <source>
        <dbReference type="ARBA" id="ARBA00023004"/>
    </source>
</evidence>
<dbReference type="Proteomes" id="UP001524460">
    <property type="component" value="Unassembled WGS sequence"/>
</dbReference>
<accession>A0ABT1NC68</accession>
<dbReference type="InterPro" id="IPR036094">
    <property type="entry name" value="NadA_sf"/>
</dbReference>
<dbReference type="Pfam" id="PF02445">
    <property type="entry name" value="NadA"/>
    <property type="match status" value="1"/>
</dbReference>
<reference evidence="10 11" key="1">
    <citation type="submission" date="2022-07" db="EMBL/GenBank/DDBJ databases">
        <title>Photobacterium pectinilyticum sp. nov., a marine bacterium isolated from surface seawater of Qingdao offshore.</title>
        <authorList>
            <person name="Wang X."/>
        </authorList>
    </citation>
    <scope>NUCLEOTIDE SEQUENCE [LARGE SCALE GENOMIC DNA]</scope>
    <source>
        <strain evidence="10 11">ZSDE20</strain>
    </source>
</reference>
<dbReference type="EMBL" id="JANEYT010000130">
    <property type="protein sequence ID" value="MCQ1061256.1"/>
    <property type="molecule type" value="Genomic_DNA"/>
</dbReference>
<keyword evidence="5" id="KW-0662">Pyridine nucleotide biosynthesis</keyword>